<accession>A0A0B7BE52</accession>
<dbReference type="EMBL" id="HACG01044694">
    <property type="protein sequence ID" value="CEK91559.1"/>
    <property type="molecule type" value="Transcribed_RNA"/>
</dbReference>
<proteinExistence type="predicted"/>
<name>A0A0B7BE52_9EUPU</name>
<gene>
    <name evidence="1" type="primary">ORF183595</name>
</gene>
<protein>
    <submittedName>
        <fullName evidence="1">Uncharacterized protein</fullName>
    </submittedName>
</protein>
<evidence type="ECO:0000313" key="1">
    <source>
        <dbReference type="EMBL" id="CEK91559.1"/>
    </source>
</evidence>
<dbReference type="AlphaFoldDB" id="A0A0B7BE52"/>
<organism evidence="1">
    <name type="scientific">Arion vulgaris</name>
    <dbReference type="NCBI Taxonomy" id="1028688"/>
    <lineage>
        <taxon>Eukaryota</taxon>
        <taxon>Metazoa</taxon>
        <taxon>Spiralia</taxon>
        <taxon>Lophotrochozoa</taxon>
        <taxon>Mollusca</taxon>
        <taxon>Gastropoda</taxon>
        <taxon>Heterobranchia</taxon>
        <taxon>Euthyneura</taxon>
        <taxon>Panpulmonata</taxon>
        <taxon>Eupulmonata</taxon>
        <taxon>Stylommatophora</taxon>
        <taxon>Helicina</taxon>
        <taxon>Arionoidea</taxon>
        <taxon>Arionidae</taxon>
        <taxon>Arion</taxon>
    </lineage>
</organism>
<reference evidence="1" key="1">
    <citation type="submission" date="2014-12" db="EMBL/GenBank/DDBJ databases">
        <title>Insight into the proteome of Arion vulgaris.</title>
        <authorList>
            <person name="Aradska J."/>
            <person name="Bulat T."/>
            <person name="Smidak R."/>
            <person name="Sarate P."/>
            <person name="Gangsoo J."/>
            <person name="Sialana F."/>
            <person name="Bilban M."/>
            <person name="Lubec G."/>
        </authorList>
    </citation>
    <scope>NUCLEOTIDE SEQUENCE</scope>
    <source>
        <tissue evidence="1">Skin</tissue>
    </source>
</reference>
<sequence>MSAFRVSTLSIGWHSDMEAAPASQSALSLPKTYMCPGTKIRVILQIVDACSDSVSPLPSHQTSLHLLDHTQSIT</sequence>